<dbReference type="EMBL" id="FQTV01000006">
    <property type="protein sequence ID" value="SHF21220.1"/>
    <property type="molecule type" value="Genomic_DNA"/>
</dbReference>
<accession>A0A1M4ZSZ8</accession>
<dbReference type="Pfam" id="PF00759">
    <property type="entry name" value="Glyco_hydro_9"/>
    <property type="match status" value="1"/>
</dbReference>
<keyword evidence="2" id="KW-0378">Hydrolase</keyword>
<keyword evidence="8" id="KW-1185">Reference proteome</keyword>
<organism evidence="7 8">
    <name type="scientific">Bacteroides luti</name>
    <dbReference type="NCBI Taxonomy" id="1297750"/>
    <lineage>
        <taxon>Bacteria</taxon>
        <taxon>Pseudomonadati</taxon>
        <taxon>Bacteroidota</taxon>
        <taxon>Bacteroidia</taxon>
        <taxon>Bacteroidales</taxon>
        <taxon>Bacteroidaceae</taxon>
        <taxon>Bacteroides</taxon>
    </lineage>
</organism>
<evidence type="ECO:0000256" key="5">
    <source>
        <dbReference type="ARBA" id="ARBA00023326"/>
    </source>
</evidence>
<feature type="domain" description="NodB homology" evidence="6">
    <location>
        <begin position="635"/>
        <end position="840"/>
    </location>
</feature>
<comment type="similarity">
    <text evidence="1">Belongs to the glycosyl hydrolase 9 (cellulase E) family.</text>
</comment>
<dbReference type="Gene3D" id="1.50.10.10">
    <property type="match status" value="1"/>
</dbReference>
<proteinExistence type="inferred from homology"/>
<name>A0A1M4ZSZ8_9BACE</name>
<gene>
    <name evidence="7" type="ORF">SAMN05444405_10645</name>
</gene>
<evidence type="ECO:0000256" key="3">
    <source>
        <dbReference type="ARBA" id="ARBA00023277"/>
    </source>
</evidence>
<dbReference type="Proteomes" id="UP000184509">
    <property type="component" value="Unassembled WGS sequence"/>
</dbReference>
<sequence length="846" mass="95771">MLAIKFLIFMFAFSILLTRPLLCHIMKKIGIALLSFHLLSGSVCASQWIRVNQEGYLPDDVKVAVWLTDQSVSVSEFQIVSGLTDKVMCNCKVVQQKGAQGPFSNTARLNFSEFKQSGSFYIKAGTVKSPVFRIGNNVYSSAVEVPLKYMRQQRCGFNPFLNDSCHKFDGRIVDHPTRTGEKIDARGGWHDASDYLQYVTTSANAIYQMLFAYSQYPKAFADNYRADGLPGSNGIPDVLDEAKWGLDWLLRMNPDKDTFFNQIADDRDHAGFKLPTNDVVDYGWGKGKDRPVYFCTGQKQGLLKHKNRTTGLASTVGKFASAFSLGADLLANFYPEYSKILKEKSVDAYNKGVEFPGVCQTACCVSPYFYEEDNWTDDMQLAAAQIYKSTGDKKYLKDAVLYGRMEPVTPWMGADSARHYQWYPFVNIGHYQLATQDNPAVKNEFIRNLRSGLERVRERAGDDVFLNGIPFIWCSNNLTVALITQCNLYRRLTGNTEFLEMETAMRDWLFGCNPWGKCMIVGLPSNGDYPLYPHSAFSQLYHYPIDGGLVDGPVYTSIFKNLRGVHLGQEDKYAAFQSDRVVYHDDYADYSTNEPTMDGTASLSYYLAYLASEASSKDSNKRVLGGIIQGDTSKKKIALVFTGHEFADGGKTISKALKKQNIKGSFFLTGDFYRSFPKLAKSLQKDGHYLAPHSDKHILYADWGKRDSTLITREAFRKDLKDNYQAMIQAGVNLPKKLYFLPAYEWYNNDISSWCSELGVQLINFTPGTGSNADYTVPEMKSYKSSEEIYQNILNYEQINTLNGFMLLVHIGTDKRRTDKFYNYLDKLIETLKSKGYEFTPVDKLL</sequence>
<evidence type="ECO:0000256" key="1">
    <source>
        <dbReference type="ARBA" id="ARBA00007072"/>
    </source>
</evidence>
<evidence type="ECO:0000313" key="7">
    <source>
        <dbReference type="EMBL" id="SHF21220.1"/>
    </source>
</evidence>
<dbReference type="GO" id="GO:0016810">
    <property type="term" value="F:hydrolase activity, acting on carbon-nitrogen (but not peptide) bonds"/>
    <property type="evidence" value="ECO:0007669"/>
    <property type="project" value="InterPro"/>
</dbReference>
<dbReference type="SUPFAM" id="SSF81296">
    <property type="entry name" value="E set domains"/>
    <property type="match status" value="1"/>
</dbReference>
<dbReference type="InterPro" id="IPR001701">
    <property type="entry name" value="Glyco_hydro_9"/>
</dbReference>
<dbReference type="InterPro" id="IPR014756">
    <property type="entry name" value="Ig_E-set"/>
</dbReference>
<protein>
    <submittedName>
        <fullName evidence="7">Peptidoglycan/xylan/chitin deacetylase, PgdA/CDA1 family</fullName>
    </submittedName>
</protein>
<dbReference type="Pfam" id="PF01522">
    <property type="entry name" value="Polysacc_deac_1"/>
    <property type="match status" value="1"/>
</dbReference>
<dbReference type="GO" id="GO:0000272">
    <property type="term" value="P:polysaccharide catabolic process"/>
    <property type="evidence" value="ECO:0007669"/>
    <property type="project" value="UniProtKB-KW"/>
</dbReference>
<dbReference type="SUPFAM" id="SSF88713">
    <property type="entry name" value="Glycoside hydrolase/deacetylase"/>
    <property type="match status" value="1"/>
</dbReference>
<dbReference type="CDD" id="cd10917">
    <property type="entry name" value="CE4_NodB_like_6s_7s"/>
    <property type="match status" value="1"/>
</dbReference>
<keyword evidence="3" id="KW-0119">Carbohydrate metabolism</keyword>
<dbReference type="InterPro" id="IPR004197">
    <property type="entry name" value="Cellulase_Ig-like"/>
</dbReference>
<dbReference type="CDD" id="cd02850">
    <property type="entry name" value="E_set_Cellulase_N"/>
    <property type="match status" value="1"/>
</dbReference>
<evidence type="ECO:0000313" key="8">
    <source>
        <dbReference type="Proteomes" id="UP000184509"/>
    </source>
</evidence>
<dbReference type="Gene3D" id="3.20.20.370">
    <property type="entry name" value="Glycoside hydrolase/deacetylase"/>
    <property type="match status" value="1"/>
</dbReference>
<keyword evidence="4" id="KW-0326">Glycosidase</keyword>
<dbReference type="PROSITE" id="PS51677">
    <property type="entry name" value="NODB"/>
    <property type="match status" value="1"/>
</dbReference>
<dbReference type="PANTHER" id="PTHR22298">
    <property type="entry name" value="ENDO-1,4-BETA-GLUCANASE"/>
    <property type="match status" value="1"/>
</dbReference>
<dbReference type="Pfam" id="PF02927">
    <property type="entry name" value="CelD_N"/>
    <property type="match status" value="1"/>
</dbReference>
<dbReference type="Gene3D" id="2.60.40.10">
    <property type="entry name" value="Immunoglobulins"/>
    <property type="match status" value="1"/>
</dbReference>
<dbReference type="AlphaFoldDB" id="A0A1M4ZSZ8"/>
<dbReference type="SUPFAM" id="SSF48208">
    <property type="entry name" value="Six-hairpin glycosidases"/>
    <property type="match status" value="1"/>
</dbReference>
<evidence type="ECO:0000256" key="4">
    <source>
        <dbReference type="ARBA" id="ARBA00023295"/>
    </source>
</evidence>
<dbReference type="InterPro" id="IPR012341">
    <property type="entry name" value="6hp_glycosidase-like_sf"/>
</dbReference>
<evidence type="ECO:0000259" key="6">
    <source>
        <dbReference type="PROSITE" id="PS51677"/>
    </source>
</evidence>
<dbReference type="InterPro" id="IPR008928">
    <property type="entry name" value="6-hairpin_glycosidase_sf"/>
</dbReference>
<keyword evidence="5" id="KW-0624">Polysaccharide degradation</keyword>
<dbReference type="InterPro" id="IPR002509">
    <property type="entry name" value="NODB_dom"/>
</dbReference>
<evidence type="ECO:0000256" key="2">
    <source>
        <dbReference type="ARBA" id="ARBA00022801"/>
    </source>
</evidence>
<dbReference type="GO" id="GO:0008810">
    <property type="term" value="F:cellulase activity"/>
    <property type="evidence" value="ECO:0007669"/>
    <property type="project" value="InterPro"/>
</dbReference>
<reference evidence="7 8" key="1">
    <citation type="submission" date="2016-11" db="EMBL/GenBank/DDBJ databases">
        <authorList>
            <person name="Jaros S."/>
            <person name="Januszkiewicz K."/>
            <person name="Wedrychowicz H."/>
        </authorList>
    </citation>
    <scope>NUCLEOTIDE SEQUENCE [LARGE SCALE GENOMIC DNA]</scope>
    <source>
        <strain evidence="7 8">DSM 26991</strain>
    </source>
</reference>
<dbReference type="STRING" id="1297750.SAMN05444405_10645"/>
<dbReference type="InterPro" id="IPR013783">
    <property type="entry name" value="Ig-like_fold"/>
</dbReference>
<dbReference type="InterPro" id="IPR011330">
    <property type="entry name" value="Glyco_hydro/deAcase_b/a-brl"/>
</dbReference>